<evidence type="ECO:0000313" key="2">
    <source>
        <dbReference type="EMBL" id="WOO43732.1"/>
    </source>
</evidence>
<dbReference type="RefSeq" id="WP_317836330.1">
    <property type="nucleotide sequence ID" value="NZ_CP136920.1"/>
</dbReference>
<accession>A0AAQ3LFF6</accession>
<dbReference type="KEGG" id="puo:RZN69_11590"/>
<dbReference type="Pfam" id="PF06283">
    <property type="entry name" value="ThuA"/>
    <property type="match status" value="1"/>
</dbReference>
<dbReference type="Proteomes" id="UP001304300">
    <property type="component" value="Chromosome"/>
</dbReference>
<dbReference type="PANTHER" id="PTHR40469:SF2">
    <property type="entry name" value="GALACTOSE-BINDING DOMAIN-LIKE SUPERFAMILY PROTEIN"/>
    <property type="match status" value="1"/>
</dbReference>
<dbReference type="InterPro" id="IPR029010">
    <property type="entry name" value="ThuA-like"/>
</dbReference>
<evidence type="ECO:0000259" key="1">
    <source>
        <dbReference type="Pfam" id="PF06283"/>
    </source>
</evidence>
<dbReference type="PANTHER" id="PTHR40469">
    <property type="entry name" value="SECRETED GLYCOSYL HYDROLASE"/>
    <property type="match status" value="1"/>
</dbReference>
<gene>
    <name evidence="2" type="ORF">RZN69_11590</name>
</gene>
<dbReference type="SUPFAM" id="SSF52317">
    <property type="entry name" value="Class I glutamine amidotransferase-like"/>
    <property type="match status" value="1"/>
</dbReference>
<dbReference type="Gene3D" id="3.40.50.880">
    <property type="match status" value="1"/>
</dbReference>
<feature type="domain" description="ThuA-like" evidence="1">
    <location>
        <begin position="85"/>
        <end position="247"/>
    </location>
</feature>
<proteinExistence type="predicted"/>
<reference evidence="2 3" key="1">
    <citation type="submission" date="2023-10" db="EMBL/GenBank/DDBJ databases">
        <title>Rubellicoccus peritrichatus gen. nov., sp. nov., isolated from an algae of coral reef tank.</title>
        <authorList>
            <person name="Luo J."/>
        </authorList>
    </citation>
    <scope>NUCLEOTIDE SEQUENCE [LARGE SCALE GENOMIC DNA]</scope>
    <source>
        <strain evidence="2 3">CR14</strain>
    </source>
</reference>
<dbReference type="AlphaFoldDB" id="A0AAQ3LFF6"/>
<organism evidence="2 3">
    <name type="scientific">Rubellicoccus peritrichatus</name>
    <dbReference type="NCBI Taxonomy" id="3080537"/>
    <lineage>
        <taxon>Bacteria</taxon>
        <taxon>Pseudomonadati</taxon>
        <taxon>Verrucomicrobiota</taxon>
        <taxon>Opitutia</taxon>
        <taxon>Puniceicoccales</taxon>
        <taxon>Cerasicoccaceae</taxon>
        <taxon>Rubellicoccus</taxon>
    </lineage>
</organism>
<protein>
    <submittedName>
        <fullName evidence="2">ThuA domain-containing protein</fullName>
    </submittedName>
</protein>
<evidence type="ECO:0000313" key="3">
    <source>
        <dbReference type="Proteomes" id="UP001304300"/>
    </source>
</evidence>
<keyword evidence="3" id="KW-1185">Reference proteome</keyword>
<dbReference type="InterPro" id="IPR029062">
    <property type="entry name" value="Class_I_gatase-like"/>
</dbReference>
<dbReference type="EMBL" id="CP136920">
    <property type="protein sequence ID" value="WOO43732.1"/>
    <property type="molecule type" value="Genomic_DNA"/>
</dbReference>
<sequence>MGTSLIKHLVWSAFIFFTELSLNAAPIKALLITGGCCHDYDTQRDIIPMAIDNYSKEKVAWTILHQRTKKGDILLEFYKNPDWAKGYDVVVHNECFADIDDEDYVQGILKPHLDGVPAVLIHCSMHSYRTGPAKEDWWKFCGAHSPGHGPKHPFEVKITEPGHEIMEGMSNWTTPNGELYFVEKEYPTMTTLAESISKKNGESHSNIWVNNYGPNETRVFATTIGHHNETMLDKNYMEMITRGFLWATGRPVAENLKSGS</sequence>
<name>A0AAQ3LFF6_9BACT</name>